<evidence type="ECO:0000256" key="5">
    <source>
        <dbReference type="SAM" id="MobiDB-lite"/>
    </source>
</evidence>
<dbReference type="SUPFAM" id="SSF46955">
    <property type="entry name" value="Putative DNA-binding domain"/>
    <property type="match status" value="1"/>
</dbReference>
<dbReference type="Proteomes" id="UP000185680">
    <property type="component" value="Chromosome"/>
</dbReference>
<gene>
    <name evidence="7" type="ORF">LPB072_00245</name>
    <name evidence="8" type="ORF">LPB72_22520</name>
</gene>
<accession>A0A167GEY9</accession>
<feature type="region of interest" description="Disordered" evidence="5">
    <location>
        <begin position="116"/>
        <end position="142"/>
    </location>
</feature>
<dbReference type="InterPro" id="IPR047057">
    <property type="entry name" value="MerR_fam"/>
</dbReference>
<dbReference type="GO" id="GO:0003700">
    <property type="term" value="F:DNA-binding transcription factor activity"/>
    <property type="evidence" value="ECO:0007669"/>
    <property type="project" value="InterPro"/>
</dbReference>
<dbReference type="Pfam" id="PF13411">
    <property type="entry name" value="MerR_1"/>
    <property type="match status" value="1"/>
</dbReference>
<evidence type="ECO:0000256" key="1">
    <source>
        <dbReference type="ARBA" id="ARBA00022491"/>
    </source>
</evidence>
<dbReference type="KEGG" id="hyl:LPB072_00245"/>
<keyword evidence="9" id="KW-1185">Reference proteome</keyword>
<dbReference type="PANTHER" id="PTHR30204">
    <property type="entry name" value="REDOX-CYCLING DRUG-SENSING TRANSCRIPTIONAL ACTIVATOR SOXR"/>
    <property type="match status" value="1"/>
</dbReference>
<dbReference type="EMBL" id="LVWD01000043">
    <property type="protein sequence ID" value="OAD39360.1"/>
    <property type="molecule type" value="Genomic_DNA"/>
</dbReference>
<sequence>MHITAFSLLTRTSVHALRHYEAIGLLIPKRLPGNRYRDYGPEQVKEAVFITMSRQVGLGLALIAEQLPRYRAGTLRPTDMIEALNTRRDELEAQIEVLHAQRTMVVEHALWIEERSKRQRQSRTQAKPWPATPRRSPTGRSR</sequence>
<evidence type="ECO:0000313" key="10">
    <source>
        <dbReference type="Proteomes" id="UP000185680"/>
    </source>
</evidence>
<dbReference type="EMBL" id="CP017476">
    <property type="protein sequence ID" value="AOW11521.1"/>
    <property type="molecule type" value="Genomic_DNA"/>
</dbReference>
<keyword evidence="2" id="KW-0805">Transcription regulation</keyword>
<dbReference type="STRING" id="1763535.LPB072_00245"/>
<evidence type="ECO:0000256" key="4">
    <source>
        <dbReference type="ARBA" id="ARBA00023163"/>
    </source>
</evidence>
<keyword evidence="4" id="KW-0804">Transcription</keyword>
<dbReference type="GO" id="GO:0003677">
    <property type="term" value="F:DNA binding"/>
    <property type="evidence" value="ECO:0007669"/>
    <property type="project" value="UniProtKB-KW"/>
</dbReference>
<evidence type="ECO:0000259" key="6">
    <source>
        <dbReference type="PROSITE" id="PS50937"/>
    </source>
</evidence>
<feature type="domain" description="HTH merR-type" evidence="6">
    <location>
        <begin position="1"/>
        <end position="69"/>
    </location>
</feature>
<evidence type="ECO:0000313" key="7">
    <source>
        <dbReference type="EMBL" id="AOW11521.1"/>
    </source>
</evidence>
<evidence type="ECO:0000313" key="8">
    <source>
        <dbReference type="EMBL" id="OAD39360.1"/>
    </source>
</evidence>
<keyword evidence="1" id="KW-0678">Repressor</keyword>
<dbReference type="InterPro" id="IPR009061">
    <property type="entry name" value="DNA-bd_dom_put_sf"/>
</dbReference>
<dbReference type="AlphaFoldDB" id="A0A167GEY9"/>
<keyword evidence="3" id="KW-0238">DNA-binding</keyword>
<evidence type="ECO:0000313" key="9">
    <source>
        <dbReference type="Proteomes" id="UP000185657"/>
    </source>
</evidence>
<dbReference type="SMART" id="SM00422">
    <property type="entry name" value="HTH_MERR"/>
    <property type="match status" value="1"/>
</dbReference>
<dbReference type="PROSITE" id="PS50937">
    <property type="entry name" value="HTH_MERR_2"/>
    <property type="match status" value="1"/>
</dbReference>
<dbReference type="PANTHER" id="PTHR30204:SF69">
    <property type="entry name" value="MERR-FAMILY TRANSCRIPTIONAL REGULATOR"/>
    <property type="match status" value="1"/>
</dbReference>
<protein>
    <recommendedName>
        <fullName evidence="6">HTH merR-type domain-containing protein</fullName>
    </recommendedName>
</protein>
<name>A0A167GEY9_9BURK</name>
<organism evidence="7 10">
    <name type="scientific">Hydrogenophaga crassostreae</name>
    <dbReference type="NCBI Taxonomy" id="1763535"/>
    <lineage>
        <taxon>Bacteria</taxon>
        <taxon>Pseudomonadati</taxon>
        <taxon>Pseudomonadota</taxon>
        <taxon>Betaproteobacteria</taxon>
        <taxon>Burkholderiales</taxon>
        <taxon>Comamonadaceae</taxon>
        <taxon>Hydrogenophaga</taxon>
    </lineage>
</organism>
<dbReference type="Gene3D" id="1.10.1660.10">
    <property type="match status" value="1"/>
</dbReference>
<dbReference type="InterPro" id="IPR000551">
    <property type="entry name" value="MerR-type_HTH_dom"/>
</dbReference>
<reference evidence="8 9" key="1">
    <citation type="submission" date="2016-02" db="EMBL/GenBank/DDBJ databases">
        <title>Draft genome sequence of Hydrogenophaga sp. LPB0072.</title>
        <authorList>
            <person name="Shin S.-K."/>
            <person name="Yi H."/>
        </authorList>
    </citation>
    <scope>NUCLEOTIDE SEQUENCE [LARGE SCALE GENOMIC DNA]</scope>
    <source>
        <strain evidence="8 9">LPB0072</strain>
    </source>
</reference>
<evidence type="ECO:0000256" key="3">
    <source>
        <dbReference type="ARBA" id="ARBA00023125"/>
    </source>
</evidence>
<dbReference type="Proteomes" id="UP000185657">
    <property type="component" value="Unassembled WGS sequence"/>
</dbReference>
<reference evidence="7 10" key="2">
    <citation type="submission" date="2016-10" db="EMBL/GenBank/DDBJ databases">
        <title>Hydorgenophaga sp. LPB0072 isolated from gastropod.</title>
        <authorList>
            <person name="Kim E."/>
            <person name="Yi H."/>
        </authorList>
    </citation>
    <scope>NUCLEOTIDE SEQUENCE [LARGE SCALE GENOMIC DNA]</scope>
    <source>
        <strain evidence="7 10">LPB0072</strain>
    </source>
</reference>
<evidence type="ECO:0000256" key="2">
    <source>
        <dbReference type="ARBA" id="ARBA00023015"/>
    </source>
</evidence>
<proteinExistence type="predicted"/>